<dbReference type="VEuPathDB" id="PlasmoDB:PVLDE_0201690"/>
<proteinExistence type="predicted"/>
<dbReference type="VEuPathDB" id="PlasmoDB:PVPCR_1407020"/>
<organism evidence="3 4">
    <name type="scientific">Plasmodium vinckei</name>
    <dbReference type="NCBI Taxonomy" id="5860"/>
    <lineage>
        <taxon>Eukaryota</taxon>
        <taxon>Sar</taxon>
        <taxon>Alveolata</taxon>
        <taxon>Apicomplexa</taxon>
        <taxon>Aconoidasida</taxon>
        <taxon>Haemosporida</taxon>
        <taxon>Plasmodiidae</taxon>
        <taxon>Plasmodium</taxon>
        <taxon>Plasmodium (Vinckeia)</taxon>
    </lineage>
</organism>
<dbReference type="VEuPathDB" id="PlasmoDB:PVPCR_0600120"/>
<dbReference type="VEuPathDB" id="PlasmoDB:PVSEL_1200040"/>
<protein>
    <submittedName>
        <fullName evidence="3">Fam-b protein</fullName>
    </submittedName>
</protein>
<evidence type="ECO:0000256" key="1">
    <source>
        <dbReference type="SAM" id="Coils"/>
    </source>
</evidence>
<evidence type="ECO:0000313" key="4">
    <source>
        <dbReference type="Proteomes" id="UP000515697"/>
    </source>
</evidence>
<sequence length="183" mass="21805">MNKRIFSLVCILFYVFMAVSIYCSEQKDDRSKESGLRNDNHEVIDSITFYSDKYKKMKYRQTYCCGLFTEYRYPGVSYNSYIMSEKCTKLINNRILADADNRFYLNNFYESTLNLANQFSDYIDDDKEITNLRNNIDSHIKKDKESNISPNLNNVDEKTKNLIYELQKELEEVKKELDNKRNS</sequence>
<evidence type="ECO:0000313" key="3">
    <source>
        <dbReference type="EMBL" id="CAD2109190.1"/>
    </source>
</evidence>
<keyword evidence="2" id="KW-0732">Signal</keyword>
<dbReference type="AlphaFoldDB" id="A0A6V7T774"/>
<dbReference type="Pfam" id="PF09592">
    <property type="entry name" value="DUF2031"/>
    <property type="match status" value="1"/>
</dbReference>
<keyword evidence="1" id="KW-0175">Coiled coil</keyword>
<feature type="signal peptide" evidence="2">
    <location>
        <begin position="1"/>
        <end position="20"/>
    </location>
</feature>
<dbReference type="Proteomes" id="UP000515697">
    <property type="component" value="Chromosome PVSEL_12"/>
</dbReference>
<name>A0A6V7T774_PLAVN</name>
<reference evidence="3 4" key="1">
    <citation type="submission" date="2020-08" db="EMBL/GenBank/DDBJ databases">
        <authorList>
            <person name="Ramaprasad A."/>
        </authorList>
    </citation>
    <scope>NUCLEOTIDE SEQUENCE [LARGE SCALE GENOMIC DNA]</scope>
</reference>
<dbReference type="InterPro" id="IPR006484">
    <property type="entry name" value="PYST_B"/>
</dbReference>
<dbReference type="EMBL" id="LR865433">
    <property type="protein sequence ID" value="CAD2109190.1"/>
    <property type="molecule type" value="Genomic_DNA"/>
</dbReference>
<accession>A0A6V7T774</accession>
<dbReference type="VEuPathDB" id="PlasmoDB:PVVCY_1100060"/>
<feature type="chain" id="PRO_5027691409" evidence="2">
    <location>
        <begin position="21"/>
        <end position="183"/>
    </location>
</feature>
<dbReference type="VEuPathDB" id="PlasmoDB:PVBDA_0100090"/>
<evidence type="ECO:0000256" key="2">
    <source>
        <dbReference type="SAM" id="SignalP"/>
    </source>
</evidence>
<dbReference type="VEuPathDB" id="PlasmoDB:PVLDE_1300190"/>
<gene>
    <name evidence="3" type="ORF">PVSEL_1200040</name>
</gene>
<feature type="coiled-coil region" evidence="1">
    <location>
        <begin position="156"/>
        <end position="183"/>
    </location>
</feature>